<dbReference type="InterPro" id="IPR036390">
    <property type="entry name" value="WH_DNA-bd_sf"/>
</dbReference>
<evidence type="ECO:0000256" key="3">
    <source>
        <dbReference type="ARBA" id="ARBA00023163"/>
    </source>
</evidence>
<dbReference type="PROSITE" id="PS51118">
    <property type="entry name" value="HTH_HXLR"/>
    <property type="match status" value="1"/>
</dbReference>
<reference evidence="5 6" key="1">
    <citation type="submission" date="2020-08" db="EMBL/GenBank/DDBJ databases">
        <title>Genomic Encyclopedia of Type Strains, Phase IV (KMG-IV): sequencing the most valuable type-strain genomes for metagenomic binning, comparative biology and taxonomic classification.</title>
        <authorList>
            <person name="Goeker M."/>
        </authorList>
    </citation>
    <scope>NUCLEOTIDE SEQUENCE [LARGE SCALE GENOMIC DNA]</scope>
    <source>
        <strain evidence="5 6">DSM 103733</strain>
    </source>
</reference>
<gene>
    <name evidence="5" type="ORF">HNQ77_003203</name>
</gene>
<dbReference type="GO" id="GO:0003677">
    <property type="term" value="F:DNA binding"/>
    <property type="evidence" value="ECO:0007669"/>
    <property type="project" value="UniProtKB-KW"/>
</dbReference>
<evidence type="ECO:0000256" key="2">
    <source>
        <dbReference type="ARBA" id="ARBA00023125"/>
    </source>
</evidence>
<feature type="domain" description="HTH hxlR-type" evidence="4">
    <location>
        <begin position="11"/>
        <end position="108"/>
    </location>
</feature>
<dbReference type="Pfam" id="PF01638">
    <property type="entry name" value="HxlR"/>
    <property type="match status" value="1"/>
</dbReference>
<name>A0A841JXF8_9BACT</name>
<dbReference type="InterPro" id="IPR002577">
    <property type="entry name" value="HTH_HxlR"/>
</dbReference>
<keyword evidence="3" id="KW-0804">Transcription</keyword>
<sequence>MQRKSMKNSPCAIARTLDVIGEWWSILILRDAFQDKRRFTEFQQSLGLAKNVLSSRLRKLVDNGILEVAPASDGSAYHEYVLTEKGRSLQPVLTALNEWGEAHLPKGRRGVSAAKK</sequence>
<dbReference type="OrthoDB" id="9791143at2"/>
<dbReference type="PANTHER" id="PTHR33204:SF18">
    <property type="entry name" value="TRANSCRIPTIONAL REGULATORY PROTEIN"/>
    <property type="match status" value="1"/>
</dbReference>
<keyword evidence="6" id="KW-1185">Reference proteome</keyword>
<dbReference type="Proteomes" id="UP000538666">
    <property type="component" value="Unassembled WGS sequence"/>
</dbReference>
<accession>A0A841JXF8</accession>
<dbReference type="Gene3D" id="1.10.10.10">
    <property type="entry name" value="Winged helix-like DNA-binding domain superfamily/Winged helix DNA-binding domain"/>
    <property type="match status" value="1"/>
</dbReference>
<keyword evidence="1" id="KW-0805">Transcription regulation</keyword>
<protein>
    <submittedName>
        <fullName evidence="5">DNA-binding HxlR family transcriptional regulator</fullName>
    </submittedName>
</protein>
<evidence type="ECO:0000313" key="6">
    <source>
        <dbReference type="Proteomes" id="UP000538666"/>
    </source>
</evidence>
<dbReference type="PANTHER" id="PTHR33204">
    <property type="entry name" value="TRANSCRIPTIONAL REGULATOR, MARR FAMILY"/>
    <property type="match status" value="1"/>
</dbReference>
<dbReference type="EMBL" id="JACHEK010000006">
    <property type="protein sequence ID" value="MBB6145245.1"/>
    <property type="molecule type" value="Genomic_DNA"/>
</dbReference>
<dbReference type="AlphaFoldDB" id="A0A841JXF8"/>
<evidence type="ECO:0000256" key="1">
    <source>
        <dbReference type="ARBA" id="ARBA00023015"/>
    </source>
</evidence>
<keyword evidence="2 5" id="KW-0238">DNA-binding</keyword>
<evidence type="ECO:0000313" key="5">
    <source>
        <dbReference type="EMBL" id="MBB6145245.1"/>
    </source>
</evidence>
<dbReference type="RefSeq" id="WP_050061645.1">
    <property type="nucleotide sequence ID" value="NZ_JACHEK010000006.1"/>
</dbReference>
<dbReference type="SUPFAM" id="SSF46785">
    <property type="entry name" value="Winged helix' DNA-binding domain"/>
    <property type="match status" value="1"/>
</dbReference>
<organism evidence="5 6">
    <name type="scientific">Silvibacterium bohemicum</name>
    <dbReference type="NCBI Taxonomy" id="1577686"/>
    <lineage>
        <taxon>Bacteria</taxon>
        <taxon>Pseudomonadati</taxon>
        <taxon>Acidobacteriota</taxon>
        <taxon>Terriglobia</taxon>
        <taxon>Terriglobales</taxon>
        <taxon>Acidobacteriaceae</taxon>
        <taxon>Silvibacterium</taxon>
    </lineage>
</organism>
<evidence type="ECO:0000259" key="4">
    <source>
        <dbReference type="PROSITE" id="PS51118"/>
    </source>
</evidence>
<dbReference type="InterPro" id="IPR036388">
    <property type="entry name" value="WH-like_DNA-bd_sf"/>
</dbReference>
<proteinExistence type="predicted"/>
<comment type="caution">
    <text evidence="5">The sequence shown here is derived from an EMBL/GenBank/DDBJ whole genome shotgun (WGS) entry which is preliminary data.</text>
</comment>